<dbReference type="SUPFAM" id="SSF103473">
    <property type="entry name" value="MFS general substrate transporter"/>
    <property type="match status" value="1"/>
</dbReference>
<organism evidence="5">
    <name type="scientific">Acidithiobacillus sulfuriphilus</name>
    <dbReference type="NCBI Taxonomy" id="1867749"/>
    <lineage>
        <taxon>Bacteria</taxon>
        <taxon>Pseudomonadati</taxon>
        <taxon>Pseudomonadota</taxon>
        <taxon>Acidithiobacillia</taxon>
        <taxon>Acidithiobacillales</taxon>
        <taxon>Acidithiobacillaceae</taxon>
        <taxon>Acidithiobacillus</taxon>
    </lineage>
</organism>
<feature type="transmembrane region" description="Helical" evidence="4">
    <location>
        <begin position="24"/>
        <end position="50"/>
    </location>
</feature>
<evidence type="ECO:0000256" key="2">
    <source>
        <dbReference type="ARBA" id="ARBA00022989"/>
    </source>
</evidence>
<feature type="transmembrane region" description="Helical" evidence="4">
    <location>
        <begin position="286"/>
        <end position="309"/>
    </location>
</feature>
<dbReference type="Pfam" id="PF07690">
    <property type="entry name" value="MFS_1"/>
    <property type="match status" value="1"/>
</dbReference>
<feature type="transmembrane region" description="Helical" evidence="4">
    <location>
        <begin position="358"/>
        <end position="382"/>
    </location>
</feature>
<feature type="transmembrane region" description="Helical" evidence="4">
    <location>
        <begin position="159"/>
        <end position="180"/>
    </location>
</feature>
<name>A0A3M8QU53_9PROT</name>
<dbReference type="AlphaFoldDB" id="A0A3M8QU53"/>
<protein>
    <submittedName>
        <fullName evidence="5">MFS transporter</fullName>
    </submittedName>
</protein>
<dbReference type="InterPro" id="IPR036259">
    <property type="entry name" value="MFS_trans_sf"/>
</dbReference>
<dbReference type="InterPro" id="IPR011701">
    <property type="entry name" value="MFS"/>
</dbReference>
<feature type="transmembrane region" description="Helical" evidence="4">
    <location>
        <begin position="126"/>
        <end position="147"/>
    </location>
</feature>
<keyword evidence="1 4" id="KW-0812">Transmembrane</keyword>
<dbReference type="PANTHER" id="PTHR23520">
    <property type="entry name" value="TRANSPORTER, PUTATIVE (AFU_ORTHOLOGUE AFUA_3G04000)-RELATED"/>
    <property type="match status" value="1"/>
</dbReference>
<reference evidence="5" key="1">
    <citation type="submission" date="2018-10" db="EMBL/GenBank/DDBJ databases">
        <title>Acidithiobacillus sulfuriphilus sp. nov.: an extremely acidophilic sulfur-oxidizing chemolithotroph isolated from a neutral pH environment.</title>
        <authorList>
            <person name="Falagan C."/>
            <person name="Moya-Beltran A."/>
            <person name="Quatrini R."/>
            <person name="Johnson D.B."/>
        </authorList>
    </citation>
    <scope>NUCLEOTIDE SEQUENCE [LARGE SCALE GENOMIC DNA]</scope>
    <source>
        <strain evidence="5">CJ-2</strain>
    </source>
</reference>
<dbReference type="PANTHER" id="PTHR23520:SF5">
    <property type="entry name" value="TRANSPORTER, PUTATIVE (AFU_ORTHOLOGUE AFUA_3G04000)-RELATED"/>
    <property type="match status" value="1"/>
</dbReference>
<evidence type="ECO:0000256" key="3">
    <source>
        <dbReference type="ARBA" id="ARBA00023136"/>
    </source>
</evidence>
<evidence type="ECO:0000256" key="1">
    <source>
        <dbReference type="ARBA" id="ARBA00022692"/>
    </source>
</evidence>
<evidence type="ECO:0000256" key="4">
    <source>
        <dbReference type="SAM" id="Phobius"/>
    </source>
</evidence>
<dbReference type="GO" id="GO:0022857">
    <property type="term" value="F:transmembrane transporter activity"/>
    <property type="evidence" value="ECO:0007669"/>
    <property type="project" value="InterPro"/>
</dbReference>
<dbReference type="Gene3D" id="1.20.1250.20">
    <property type="entry name" value="MFS general substrate transporter like domains"/>
    <property type="match status" value="2"/>
</dbReference>
<feature type="transmembrane region" description="Helical" evidence="4">
    <location>
        <begin position="244"/>
        <end position="266"/>
    </location>
</feature>
<comment type="caution">
    <text evidence="5">The sequence shown here is derived from an EMBL/GenBank/DDBJ whole genome shotgun (WGS) entry which is preliminary data.</text>
</comment>
<feature type="transmembrane region" description="Helical" evidence="4">
    <location>
        <begin position="213"/>
        <end position="238"/>
    </location>
</feature>
<dbReference type="EMBL" id="RIZI01000181">
    <property type="protein sequence ID" value="RNF59748.1"/>
    <property type="molecule type" value="Genomic_DNA"/>
</dbReference>
<evidence type="ECO:0000313" key="5">
    <source>
        <dbReference type="EMBL" id="RNF59748.1"/>
    </source>
</evidence>
<dbReference type="OrthoDB" id="7066727at2"/>
<gene>
    <name evidence="5" type="ORF">EC580_10505</name>
</gene>
<keyword evidence="3 4" id="KW-0472">Membrane</keyword>
<proteinExistence type="predicted"/>
<keyword evidence="2 4" id="KW-1133">Transmembrane helix</keyword>
<accession>A0A3M8QU53</accession>
<sequence length="399" mass="41593">MAARAARSVGQGALVVDFALYLHALHWTALAIGAVYSASLLLGALATLLVGPASDHFGAKGFLLGYEGLQLACAGIALSSANPWWLGAAAIAGAFGRGANGGAGPFAPAEQSWLSRSMDEGLWGQLFNLNTAVGLFGMGLGAVLAGLPDLLSPWLPGTLAYRPLFAVVLLGSLLCLAFLWSAKEGTPPARTLPEDADQRPDAAPAPPPPWRNLFTLAGINALNGLGVGMVGPLMAYWFALRFGVGPAAIGGTMAVGFVAAGIMSLAGGKLTLRFGLVGTVLRLRMLGLAMLLIIPFVPFFWLATMLYILRAALNQGSIGSRQALFLSLVDSRRRGLAATFNSISIQVPRAIGPAVAGAFFHLEMLTTPFLLAAAFQGAYLWLYRRFFRGKGIGQAPGAD</sequence>